<gene>
    <name evidence="1" type="ORF">PHPALM_20485</name>
</gene>
<name>A0A2P4XES6_9STRA</name>
<dbReference type="AlphaFoldDB" id="A0A2P4XES6"/>
<protein>
    <submittedName>
        <fullName evidence="1">Uncharacterized protein</fullName>
    </submittedName>
</protein>
<dbReference type="Proteomes" id="UP000237271">
    <property type="component" value="Unassembled WGS sequence"/>
</dbReference>
<reference evidence="1 2" key="1">
    <citation type="journal article" date="2017" name="Genome Biol. Evol.">
        <title>Phytophthora megakarya and P. palmivora, closely related causal agents of cacao black pod rot, underwent increases in genome sizes and gene numbers by different mechanisms.</title>
        <authorList>
            <person name="Ali S.S."/>
            <person name="Shao J."/>
            <person name="Lary D.J."/>
            <person name="Kronmiller B."/>
            <person name="Shen D."/>
            <person name="Strem M.D."/>
            <person name="Amoako-Attah I."/>
            <person name="Akrofi A.Y."/>
            <person name="Begoude B.A."/>
            <person name="Ten Hoopen G.M."/>
            <person name="Coulibaly K."/>
            <person name="Kebe B.I."/>
            <person name="Melnick R.L."/>
            <person name="Guiltinan M.J."/>
            <person name="Tyler B.M."/>
            <person name="Meinhardt L.W."/>
            <person name="Bailey B.A."/>
        </authorList>
    </citation>
    <scope>NUCLEOTIDE SEQUENCE [LARGE SCALE GENOMIC DNA]</scope>
    <source>
        <strain evidence="2">sbr112.9</strain>
    </source>
</reference>
<proteinExistence type="predicted"/>
<dbReference type="OrthoDB" id="120763at2759"/>
<comment type="caution">
    <text evidence="1">The sequence shown here is derived from an EMBL/GenBank/DDBJ whole genome shotgun (WGS) entry which is preliminary data.</text>
</comment>
<dbReference type="EMBL" id="NCKW01011211">
    <property type="protein sequence ID" value="POM64044.1"/>
    <property type="molecule type" value="Genomic_DNA"/>
</dbReference>
<evidence type="ECO:0000313" key="2">
    <source>
        <dbReference type="Proteomes" id="UP000237271"/>
    </source>
</evidence>
<sequence length="87" mass="9988">MEGCYLIALPRDAMCSLAGFAPDRQFLERELILYLKQPTARVHPSHKLWTHPPCNTSAFNTVAAALKENCSRRRNLTQHAYRNVFQT</sequence>
<keyword evidence="2" id="KW-1185">Reference proteome</keyword>
<evidence type="ECO:0000313" key="1">
    <source>
        <dbReference type="EMBL" id="POM64044.1"/>
    </source>
</evidence>
<organism evidence="1 2">
    <name type="scientific">Phytophthora palmivora</name>
    <dbReference type="NCBI Taxonomy" id="4796"/>
    <lineage>
        <taxon>Eukaryota</taxon>
        <taxon>Sar</taxon>
        <taxon>Stramenopiles</taxon>
        <taxon>Oomycota</taxon>
        <taxon>Peronosporomycetes</taxon>
        <taxon>Peronosporales</taxon>
        <taxon>Peronosporaceae</taxon>
        <taxon>Phytophthora</taxon>
    </lineage>
</organism>
<accession>A0A2P4XES6</accession>